<reference evidence="2 4" key="2">
    <citation type="journal article" date="1999" name="Nucleic Acids Res.">
        <title>The complete genome sequence of the Streptomyces temperate phage straight phiC31: evolutionary relationships to other viruses.</title>
        <authorList>
            <person name="Smith M.C.M."/>
            <person name="Burns N."/>
            <person name="Wilson R.N."/>
            <person name="Gregory M.A."/>
        </authorList>
    </citation>
    <scope>NUCLEOTIDE SEQUENCE</scope>
    <source>
        <strain evidence="4">Norwich</strain>
        <strain evidence="2">Norwich stock</strain>
    </source>
</reference>
<feature type="transmembrane region" description="Helical" evidence="1">
    <location>
        <begin position="44"/>
        <end position="67"/>
    </location>
</feature>
<organism evidence="2 4">
    <name type="scientific">Streptomyces phage phiC31</name>
    <name type="common">Bacteriophage phi-C31</name>
    <dbReference type="NCBI Taxonomy" id="10719"/>
    <lineage>
        <taxon>Viruses</taxon>
        <taxon>Duplodnaviria</taxon>
        <taxon>Heunggongvirae</taxon>
        <taxon>Uroviricota</taxon>
        <taxon>Caudoviricetes</taxon>
        <taxon>Colingsworthviridae</taxon>
        <taxon>Lomovskayavirus</taxon>
    </lineage>
</organism>
<dbReference type="RefSeq" id="NP_047947.1">
    <property type="nucleotide sequence ID" value="NC_001978.3"/>
</dbReference>
<protein>
    <submittedName>
        <fullName evidence="2">Gp2</fullName>
    </submittedName>
    <submittedName>
        <fullName evidence="3">ORF 2</fullName>
    </submittedName>
</protein>
<evidence type="ECO:0000313" key="2">
    <source>
        <dbReference type="EMBL" id="CAA07126.1"/>
    </source>
</evidence>
<dbReference type="GeneID" id="2715893"/>
<dbReference type="EMBL" id="X76288">
    <property type="protein sequence ID" value="CAA53913.1"/>
    <property type="molecule type" value="Genomic_DNA"/>
</dbReference>
<accession>Q38023</accession>
<evidence type="ECO:0000313" key="4">
    <source>
        <dbReference type="Proteomes" id="UP000002124"/>
    </source>
</evidence>
<dbReference type="Proteomes" id="UP000335223">
    <property type="component" value="Segment"/>
</dbReference>
<sequence>MRRSEVVEFLAFVGVVFVAAVVGLALSAFVVMILIGMWHGHNAAVPALGFIDCLYAVGLTSLLALIVTPVTRD</sequence>
<reference evidence="2 4" key="3">
    <citation type="journal article" date="1999" name="Proc. Natl. Acad. Sci. U.S.A.">
        <title>Evolutionary relationships among diverse bacteriophages and prophages: all the world's a phage.</title>
        <authorList>
            <person name="Hendrix R.W."/>
            <person name="Smith M.C.M."/>
            <person name="Burns N."/>
            <person name="Ford M.E."/>
            <person name="Hatfull G.F."/>
        </authorList>
    </citation>
    <scope>NUCLEOTIDE SEQUENCE [LARGE SCALE GENOMIC DNA]</scope>
    <source>
        <strain evidence="4">Norwich</strain>
        <strain evidence="2">Norwich stock</strain>
    </source>
</reference>
<reference evidence="3" key="1">
    <citation type="journal article" date="1994" name="Gene">
        <title>Sequence of the essential early region of phi C31, a temperate phage of Streptomyces spp. with unusual features in its lytic development.</title>
        <authorList>
            <person name="Hartley N.M."/>
            <person name="Murphy G.O."/>
            <person name="Bruton C.J."/>
            <person name="Chater K.F."/>
        </authorList>
    </citation>
    <scope>NUCLEOTIDE SEQUENCE [LARGE SCALE GENOMIC DNA]</scope>
</reference>
<keyword evidence="1" id="KW-0472">Membrane</keyword>
<accession>Q77C72</accession>
<gene>
    <name evidence="2" type="primary">2</name>
</gene>
<dbReference type="KEGG" id="vg:2715893"/>
<keyword evidence="4" id="KW-1185">Reference proteome</keyword>
<reference evidence="2" key="4">
    <citation type="submission" date="2012-06" db="EMBL/GenBank/DDBJ databases">
        <authorList>
            <person name="Smith M.C.M."/>
        </authorList>
    </citation>
    <scope>NUCLEOTIDE SEQUENCE</scope>
    <source>
        <strain evidence="2">Norwich stock</strain>
    </source>
</reference>
<organismHost>
    <name type="scientific">Streptomyces coelicolor</name>
    <dbReference type="NCBI Taxonomy" id="1902"/>
</organismHost>
<name>Q38023_BPPHC</name>
<evidence type="ECO:0000256" key="1">
    <source>
        <dbReference type="SAM" id="Phobius"/>
    </source>
</evidence>
<dbReference type="Proteomes" id="UP000002124">
    <property type="component" value="Segment"/>
</dbReference>
<keyword evidence="1" id="KW-0812">Transmembrane</keyword>
<dbReference type="PIR" id="S38914">
    <property type="entry name" value="S38914"/>
</dbReference>
<feature type="transmembrane region" description="Helical" evidence="1">
    <location>
        <begin position="9"/>
        <end position="38"/>
    </location>
</feature>
<keyword evidence="1" id="KW-1133">Transmembrane helix</keyword>
<proteinExistence type="predicted"/>
<dbReference type="EMBL" id="AJ006589">
    <property type="protein sequence ID" value="CAA07126.1"/>
    <property type="molecule type" value="Genomic_DNA"/>
</dbReference>
<evidence type="ECO:0000313" key="3">
    <source>
        <dbReference type="EMBL" id="CAA53913.1"/>
    </source>
</evidence>